<proteinExistence type="predicted"/>
<evidence type="ECO:0008006" key="3">
    <source>
        <dbReference type="Google" id="ProtNLM"/>
    </source>
</evidence>
<keyword evidence="2" id="KW-1185">Reference proteome</keyword>
<reference evidence="1 2" key="1">
    <citation type="journal article" date="2011" name="Genome Biol.">
        <title>Comparative genome sequence analysis underscores mycoparasitism as the ancestral life style of Trichoderma.</title>
        <authorList>
            <person name="Kubicek C.P."/>
            <person name="Herrera-Estrella A."/>
            <person name="Seidl-Seiboth V."/>
            <person name="Martinez D.A."/>
            <person name="Druzhinina I.S."/>
            <person name="Thon M."/>
            <person name="Zeilinger S."/>
            <person name="Casas-Flores S."/>
            <person name="Horwitz B.A."/>
            <person name="Mukherjee P.K."/>
            <person name="Mukherjee M."/>
            <person name="Kredics L."/>
            <person name="Alcaraz L.D."/>
            <person name="Aerts A."/>
            <person name="Antal Z."/>
            <person name="Atanasova L."/>
            <person name="Cervantes-Badillo M.G."/>
            <person name="Challacombe J."/>
            <person name="Chertkov O."/>
            <person name="McCluskey K."/>
            <person name="Coulpier F."/>
            <person name="Deshpande N."/>
            <person name="von Doehren H."/>
            <person name="Ebbole D.J."/>
            <person name="Esquivel-Naranjo E.U."/>
            <person name="Fekete E."/>
            <person name="Flipphi M."/>
            <person name="Glaser F."/>
            <person name="Gomez-Rodriguez E.Y."/>
            <person name="Gruber S."/>
            <person name="Han C."/>
            <person name="Henrissat B."/>
            <person name="Hermosa R."/>
            <person name="Hernandez-Onate M."/>
            <person name="Karaffa L."/>
            <person name="Kosti I."/>
            <person name="Le Crom S."/>
            <person name="Lindquist E."/>
            <person name="Lucas S."/>
            <person name="Luebeck M."/>
            <person name="Luebeck P.S."/>
            <person name="Margeot A."/>
            <person name="Metz B."/>
            <person name="Misra M."/>
            <person name="Nevalainen H."/>
            <person name="Omann M."/>
            <person name="Packer N."/>
            <person name="Perrone G."/>
            <person name="Uresti-Rivera E.E."/>
            <person name="Salamov A."/>
            <person name="Schmoll M."/>
            <person name="Seiboth B."/>
            <person name="Shapiro H."/>
            <person name="Sukno S."/>
            <person name="Tamayo-Ramos J.A."/>
            <person name="Tisch D."/>
            <person name="Wiest A."/>
            <person name="Wilkinson H.H."/>
            <person name="Zhang M."/>
            <person name="Coutinho P.M."/>
            <person name="Kenerley C.M."/>
            <person name="Monte E."/>
            <person name="Baker S.E."/>
            <person name="Grigoriev I.V."/>
        </authorList>
    </citation>
    <scope>NUCLEOTIDE SEQUENCE [LARGE SCALE GENOMIC DNA]</scope>
    <source>
        <strain evidence="2">Gv29-8 / FGSC 10586</strain>
    </source>
</reference>
<dbReference type="Gene3D" id="3.30.70.100">
    <property type="match status" value="1"/>
</dbReference>
<name>G9MV96_HYPVG</name>
<dbReference type="OMA" id="ELTTYTY"/>
<protein>
    <recommendedName>
        <fullName evidence="3">ABM domain-containing protein</fullName>
    </recommendedName>
</protein>
<dbReference type="OrthoDB" id="10011777at2759"/>
<dbReference type="Proteomes" id="UP000007115">
    <property type="component" value="Unassembled WGS sequence"/>
</dbReference>
<dbReference type="STRING" id="413071.G9MV96"/>
<dbReference type="InParanoid" id="G9MV96"/>
<dbReference type="eggNOG" id="ENOG502STIP">
    <property type="taxonomic scope" value="Eukaryota"/>
</dbReference>
<dbReference type="GeneID" id="25797368"/>
<dbReference type="EMBL" id="ABDF02000068">
    <property type="protein sequence ID" value="EHK21613.1"/>
    <property type="molecule type" value="Genomic_DNA"/>
</dbReference>
<dbReference type="VEuPathDB" id="FungiDB:TRIVIDRAFT_70662"/>
<gene>
    <name evidence="1" type="ORF">TRIVIDRAFT_70662</name>
</gene>
<accession>G9MV96</accession>
<evidence type="ECO:0000313" key="1">
    <source>
        <dbReference type="EMBL" id="EHK21613.1"/>
    </source>
</evidence>
<organism evidence="1 2">
    <name type="scientific">Hypocrea virens (strain Gv29-8 / FGSC 10586)</name>
    <name type="common">Gliocladium virens</name>
    <name type="synonym">Trichoderma virens</name>
    <dbReference type="NCBI Taxonomy" id="413071"/>
    <lineage>
        <taxon>Eukaryota</taxon>
        <taxon>Fungi</taxon>
        <taxon>Dikarya</taxon>
        <taxon>Ascomycota</taxon>
        <taxon>Pezizomycotina</taxon>
        <taxon>Sordariomycetes</taxon>
        <taxon>Hypocreomycetidae</taxon>
        <taxon>Hypocreales</taxon>
        <taxon>Hypocreaceae</taxon>
        <taxon>Trichoderma</taxon>
    </lineage>
</organism>
<dbReference type="RefSeq" id="XP_013955807.1">
    <property type="nucleotide sequence ID" value="XM_014100332.1"/>
</dbReference>
<evidence type="ECO:0000313" key="2">
    <source>
        <dbReference type="Proteomes" id="UP000007115"/>
    </source>
</evidence>
<dbReference type="AlphaFoldDB" id="G9MV96"/>
<dbReference type="HOGENOM" id="CLU_1686620_0_0_1"/>
<comment type="caution">
    <text evidence="1">The sequence shown here is derived from an EMBL/GenBank/DDBJ whole genome shotgun (WGS) entry which is preliminary data.</text>
</comment>
<sequence>MSSSLTANVAILTTAKVKDTGACFISAAKKDTGFKLISRMEIFPNASVLATVQNSSEHKLFNNSESGQELYEDKETATLWQPIGGFLTRKNRAPTATAGVLVLAKFTCIENEKAVQNLVKVLQTYCDWVESNELTTYTYCVMTSQTASKEVLLFERYMDLPSVKTHGQTKEFKSMSETRAEALYK</sequence>